<gene>
    <name evidence="2" type="ORF">CN263_26395</name>
</gene>
<evidence type="ECO:0000313" key="3">
    <source>
        <dbReference type="Proteomes" id="UP000219743"/>
    </source>
</evidence>
<dbReference type="InterPro" id="IPR025669">
    <property type="entry name" value="AAA_dom"/>
</dbReference>
<reference evidence="2 3" key="1">
    <citation type="submission" date="2017-09" db="EMBL/GenBank/DDBJ databases">
        <title>Large-scale bioinformatics analysis of Bacillus genomes uncovers conserved roles of natural products in bacterial physiology.</title>
        <authorList>
            <consortium name="Agbiome Team Llc"/>
            <person name="Bleich R.M."/>
            <person name="Kirk G.J."/>
            <person name="Santa Maria K.C."/>
            <person name="Allen S.E."/>
            <person name="Farag S."/>
            <person name="Shank E.A."/>
            <person name="Bowers A."/>
        </authorList>
    </citation>
    <scope>NUCLEOTIDE SEQUENCE [LARGE SCALE GENOMIC DNA]</scope>
    <source>
        <strain evidence="2 3">AFS024404</strain>
    </source>
</reference>
<dbReference type="Pfam" id="PF13614">
    <property type="entry name" value="AAA_31"/>
    <property type="match status" value="1"/>
</dbReference>
<name>A0A9X6VGF3_BACCE</name>
<dbReference type="RefSeq" id="WP_098330439.1">
    <property type="nucleotide sequence ID" value="NZ_NTRC01000030.1"/>
</dbReference>
<dbReference type="PANTHER" id="PTHR13696">
    <property type="entry name" value="P-LOOP CONTAINING NUCLEOSIDE TRIPHOSPHATE HYDROLASE"/>
    <property type="match status" value="1"/>
</dbReference>
<evidence type="ECO:0000313" key="2">
    <source>
        <dbReference type="EMBL" id="PFD16701.1"/>
    </source>
</evidence>
<evidence type="ECO:0000259" key="1">
    <source>
        <dbReference type="Pfam" id="PF13614"/>
    </source>
</evidence>
<dbReference type="Gene3D" id="3.40.50.300">
    <property type="entry name" value="P-loop containing nucleotide triphosphate hydrolases"/>
    <property type="match status" value="1"/>
</dbReference>
<sequence length="266" mass="30393">MKIITVNINKGGTGKSTISYTFAKWLTQVKKKKVLLVDGDHSCNLSYSFSCDSSTSILGVFTKENVEIHNVGENLDFIRGSEHLEDNTLDLKSKQNNCMLLYMWIADNIEKLQGYDYMIIDTHNDTSLVTSNFLAVADIVLGVSEPSRNGFRAWLELGETIDYLKNELVDIMSRQTYVTATPYLIANKVDHIGNSSKQFVDMAKEQSNYIGMIQKKELLVKTLLEDTSIFEMKEKMSNKEKERHEKFYDHIDEVFTKVIEIADKTN</sequence>
<accession>A0A9X6VGF3</accession>
<proteinExistence type="predicted"/>
<protein>
    <submittedName>
        <fullName evidence="2">Cobalamin biosynthesis protein CobQ</fullName>
    </submittedName>
</protein>
<dbReference type="CDD" id="cd02042">
    <property type="entry name" value="ParAB_family"/>
    <property type="match status" value="1"/>
</dbReference>
<dbReference type="InterPro" id="IPR050678">
    <property type="entry name" value="DNA_Partitioning_ATPase"/>
</dbReference>
<comment type="caution">
    <text evidence="2">The sequence shown here is derived from an EMBL/GenBank/DDBJ whole genome shotgun (WGS) entry which is preliminary data.</text>
</comment>
<dbReference type="AlphaFoldDB" id="A0A9X6VGF3"/>
<dbReference type="InterPro" id="IPR027417">
    <property type="entry name" value="P-loop_NTPase"/>
</dbReference>
<dbReference type="EMBL" id="NTRC01000030">
    <property type="protein sequence ID" value="PFD16701.1"/>
    <property type="molecule type" value="Genomic_DNA"/>
</dbReference>
<feature type="domain" description="AAA" evidence="1">
    <location>
        <begin position="1"/>
        <end position="167"/>
    </location>
</feature>
<organism evidence="2 3">
    <name type="scientific">Bacillus cereus</name>
    <dbReference type="NCBI Taxonomy" id="1396"/>
    <lineage>
        <taxon>Bacteria</taxon>
        <taxon>Bacillati</taxon>
        <taxon>Bacillota</taxon>
        <taxon>Bacilli</taxon>
        <taxon>Bacillales</taxon>
        <taxon>Bacillaceae</taxon>
        <taxon>Bacillus</taxon>
        <taxon>Bacillus cereus group</taxon>
    </lineage>
</organism>
<dbReference type="SUPFAM" id="SSF52540">
    <property type="entry name" value="P-loop containing nucleoside triphosphate hydrolases"/>
    <property type="match status" value="1"/>
</dbReference>
<dbReference type="PANTHER" id="PTHR13696:SF99">
    <property type="entry name" value="COBYRINIC ACID AC-DIAMIDE SYNTHASE"/>
    <property type="match status" value="1"/>
</dbReference>
<dbReference type="Proteomes" id="UP000219743">
    <property type="component" value="Unassembled WGS sequence"/>
</dbReference>